<keyword evidence="3" id="KW-1185">Reference proteome</keyword>
<dbReference type="AlphaFoldDB" id="A0A164Y4I0"/>
<dbReference type="Proteomes" id="UP000076858">
    <property type="component" value="Unassembled WGS sequence"/>
</dbReference>
<dbReference type="EMBL" id="LRGB01000934">
    <property type="protein sequence ID" value="KZS14874.1"/>
    <property type="molecule type" value="Genomic_DNA"/>
</dbReference>
<accession>A0A164Y4I0</accession>
<keyword evidence="1" id="KW-0472">Membrane</keyword>
<sequence>MDFHFLISTTGKAPSNSGWNFLPADNNRQHGSHTLGHNTLNSQKKEFWLLSYSLGLGFNLLLSAHFQVYLIVLRAV</sequence>
<reference evidence="2 3" key="1">
    <citation type="submission" date="2016-03" db="EMBL/GenBank/DDBJ databases">
        <title>EvidentialGene: Evidence-directed Construction of Genes on Genomes.</title>
        <authorList>
            <person name="Gilbert D.G."/>
            <person name="Choi J.-H."/>
            <person name="Mockaitis K."/>
            <person name="Colbourne J."/>
            <person name="Pfrender M."/>
        </authorList>
    </citation>
    <scope>NUCLEOTIDE SEQUENCE [LARGE SCALE GENOMIC DNA]</scope>
    <source>
        <strain evidence="2 3">Xinb3</strain>
        <tissue evidence="2">Complete organism</tissue>
    </source>
</reference>
<proteinExistence type="predicted"/>
<feature type="transmembrane region" description="Helical" evidence="1">
    <location>
        <begin position="47"/>
        <end position="72"/>
    </location>
</feature>
<name>A0A164Y4I0_9CRUS</name>
<keyword evidence="1" id="KW-0812">Transmembrane</keyword>
<evidence type="ECO:0000313" key="2">
    <source>
        <dbReference type="EMBL" id="KZS14874.1"/>
    </source>
</evidence>
<evidence type="ECO:0000256" key="1">
    <source>
        <dbReference type="SAM" id="Phobius"/>
    </source>
</evidence>
<evidence type="ECO:0000313" key="3">
    <source>
        <dbReference type="Proteomes" id="UP000076858"/>
    </source>
</evidence>
<protein>
    <submittedName>
        <fullName evidence="2">Uncharacterized protein</fullName>
    </submittedName>
</protein>
<organism evidence="2 3">
    <name type="scientific">Daphnia magna</name>
    <dbReference type="NCBI Taxonomy" id="35525"/>
    <lineage>
        <taxon>Eukaryota</taxon>
        <taxon>Metazoa</taxon>
        <taxon>Ecdysozoa</taxon>
        <taxon>Arthropoda</taxon>
        <taxon>Crustacea</taxon>
        <taxon>Branchiopoda</taxon>
        <taxon>Diplostraca</taxon>
        <taxon>Cladocera</taxon>
        <taxon>Anomopoda</taxon>
        <taxon>Daphniidae</taxon>
        <taxon>Daphnia</taxon>
    </lineage>
</organism>
<comment type="caution">
    <text evidence="2">The sequence shown here is derived from an EMBL/GenBank/DDBJ whole genome shotgun (WGS) entry which is preliminary data.</text>
</comment>
<gene>
    <name evidence="2" type="ORF">APZ42_019704</name>
</gene>
<keyword evidence="1" id="KW-1133">Transmembrane helix</keyword>